<dbReference type="EMBL" id="BSDZ01000103">
    <property type="protein sequence ID" value="GLI71195.1"/>
    <property type="molecule type" value="Genomic_DNA"/>
</dbReference>
<feature type="signal peptide" evidence="1">
    <location>
        <begin position="1"/>
        <end position="38"/>
    </location>
</feature>
<sequence length="176" mass="18652">MLGLWFRSCQSYLPVGFRRIFKLLLLIWVSAPSPGVLAVKRPAPPPPSPPKINMTLQGKLLYRTNGNWTLMVTLSNTYMLPSQPVIAAASGSARAVPTGSWISLVCLLQSSNSRSCSSISGVKIDKVAAPAPTTNVTLKVMVMVLSLTASTECGSRGGANVSEVQNAFVGPSGYLD</sequence>
<keyword evidence="1" id="KW-0732">Signal</keyword>
<keyword evidence="3" id="KW-1185">Reference proteome</keyword>
<evidence type="ECO:0000256" key="1">
    <source>
        <dbReference type="SAM" id="SignalP"/>
    </source>
</evidence>
<evidence type="ECO:0008006" key="4">
    <source>
        <dbReference type="Google" id="ProtNLM"/>
    </source>
</evidence>
<reference evidence="2 3" key="1">
    <citation type="journal article" date="2023" name="IScience">
        <title>Expanded male sex-determining region conserved during the evolution of homothallism in the green alga Volvox.</title>
        <authorList>
            <person name="Yamamoto K."/>
            <person name="Matsuzaki R."/>
            <person name="Mahakham W."/>
            <person name="Heman W."/>
            <person name="Sekimoto H."/>
            <person name="Kawachi M."/>
            <person name="Minakuchi Y."/>
            <person name="Toyoda A."/>
            <person name="Nozaki H."/>
        </authorList>
    </citation>
    <scope>NUCLEOTIDE SEQUENCE [LARGE SCALE GENOMIC DNA]</scope>
    <source>
        <strain evidence="2 3">NIES-4468</strain>
    </source>
</reference>
<gene>
    <name evidence="2" type="ORF">VaNZ11_016310</name>
</gene>
<dbReference type="Proteomes" id="UP001165090">
    <property type="component" value="Unassembled WGS sequence"/>
</dbReference>
<protein>
    <recommendedName>
        <fullName evidence="4">Pherophorin domain-containing protein</fullName>
    </recommendedName>
</protein>
<comment type="caution">
    <text evidence="2">The sequence shown here is derived from an EMBL/GenBank/DDBJ whole genome shotgun (WGS) entry which is preliminary data.</text>
</comment>
<organism evidence="2 3">
    <name type="scientific">Volvox africanus</name>
    <dbReference type="NCBI Taxonomy" id="51714"/>
    <lineage>
        <taxon>Eukaryota</taxon>
        <taxon>Viridiplantae</taxon>
        <taxon>Chlorophyta</taxon>
        <taxon>core chlorophytes</taxon>
        <taxon>Chlorophyceae</taxon>
        <taxon>CS clade</taxon>
        <taxon>Chlamydomonadales</taxon>
        <taxon>Volvocaceae</taxon>
        <taxon>Volvox</taxon>
    </lineage>
</organism>
<proteinExistence type="predicted"/>
<feature type="chain" id="PRO_5046380282" description="Pherophorin domain-containing protein" evidence="1">
    <location>
        <begin position="39"/>
        <end position="176"/>
    </location>
</feature>
<accession>A0ABQ5SNT3</accession>
<feature type="non-terminal residue" evidence="2">
    <location>
        <position position="176"/>
    </location>
</feature>
<evidence type="ECO:0000313" key="3">
    <source>
        <dbReference type="Proteomes" id="UP001165090"/>
    </source>
</evidence>
<evidence type="ECO:0000313" key="2">
    <source>
        <dbReference type="EMBL" id="GLI71195.1"/>
    </source>
</evidence>
<name>A0ABQ5SNT3_9CHLO</name>